<evidence type="ECO:0000256" key="1">
    <source>
        <dbReference type="SAM" id="SignalP"/>
    </source>
</evidence>
<evidence type="ECO:0000313" key="2">
    <source>
        <dbReference type="EMBL" id="GBO94154.1"/>
    </source>
</evidence>
<proteinExistence type="predicted"/>
<dbReference type="EMBL" id="BGZJ01000001">
    <property type="protein sequence ID" value="GBO94154.1"/>
    <property type="molecule type" value="Genomic_DNA"/>
</dbReference>
<accession>A0A388SHI6</accession>
<name>A0A388SHI6_9BURK</name>
<dbReference type="OrthoDB" id="9157569at2"/>
<reference evidence="2 3" key="1">
    <citation type="journal article" date="2018" name="Int. J. Syst. Evol. Microbiol.">
        <title>Mesosutterella multiformis gen. nov., sp. nov., a member of the family Sutterellaceae and Sutterella megalosphaeroides sp. nov., isolated from human faeces.</title>
        <authorList>
            <person name="Sakamoto M."/>
            <person name="Ikeyama N."/>
            <person name="Kunihiro T."/>
            <person name="Iino T."/>
            <person name="Yuki M."/>
            <person name="Ohkuma M."/>
        </authorList>
    </citation>
    <scope>NUCLEOTIDE SEQUENCE [LARGE SCALE GENOMIC DNA]</scope>
    <source>
        <strain evidence="2 3">4NBBH2</strain>
    </source>
</reference>
<feature type="chain" id="PRO_5017314197" description="Lipoprotein" evidence="1">
    <location>
        <begin position="19"/>
        <end position="140"/>
    </location>
</feature>
<evidence type="ECO:0008006" key="4">
    <source>
        <dbReference type="Google" id="ProtNLM"/>
    </source>
</evidence>
<organism evidence="2 3">
    <name type="scientific">Mesosutterella multiformis</name>
    <dbReference type="NCBI Taxonomy" id="2259133"/>
    <lineage>
        <taxon>Bacteria</taxon>
        <taxon>Pseudomonadati</taxon>
        <taxon>Pseudomonadota</taxon>
        <taxon>Betaproteobacteria</taxon>
        <taxon>Burkholderiales</taxon>
        <taxon>Sutterellaceae</taxon>
        <taxon>Mesosutterella</taxon>
    </lineage>
</organism>
<protein>
    <recommendedName>
        <fullName evidence="4">Lipoprotein</fullName>
    </recommendedName>
</protein>
<keyword evidence="3" id="KW-1185">Reference proteome</keyword>
<keyword evidence="1" id="KW-0732">Signal</keyword>
<evidence type="ECO:0000313" key="3">
    <source>
        <dbReference type="Proteomes" id="UP000266091"/>
    </source>
</evidence>
<sequence>MLLALLTTCCAAASPAFAQDGPMCNRTCTPAEWQSLSVQERVDLWPVMTQENRRHIWMLMDDAEKRALREKLRPISREEFRRHFECSIDPKGLGAMEPGDPRPVMSPMERMHMRNQIIQVHQEFMHVRSARENARLDGGR</sequence>
<feature type="signal peptide" evidence="1">
    <location>
        <begin position="1"/>
        <end position="18"/>
    </location>
</feature>
<gene>
    <name evidence="2" type="ORF">MESMUL_15080</name>
</gene>
<dbReference type="AlphaFoldDB" id="A0A388SHI6"/>
<comment type="caution">
    <text evidence="2">The sequence shown here is derived from an EMBL/GenBank/DDBJ whole genome shotgun (WGS) entry which is preliminary data.</text>
</comment>
<dbReference type="Proteomes" id="UP000266091">
    <property type="component" value="Unassembled WGS sequence"/>
</dbReference>